<dbReference type="GO" id="GO:0000981">
    <property type="term" value="F:DNA-binding transcription factor activity, RNA polymerase II-specific"/>
    <property type="evidence" value="ECO:0007669"/>
    <property type="project" value="TreeGrafter"/>
</dbReference>
<feature type="domain" description="C2H2-type" evidence="8">
    <location>
        <begin position="105"/>
        <end position="133"/>
    </location>
</feature>
<dbReference type="SMART" id="SM00355">
    <property type="entry name" value="ZnF_C2H2"/>
    <property type="match status" value="4"/>
</dbReference>
<accession>A0A9P6YHL9</accession>
<dbReference type="PANTHER" id="PTHR19818:SF159">
    <property type="entry name" value="C2H2-TYPE DOMAIN-CONTAINING PROTEIN"/>
    <property type="match status" value="1"/>
</dbReference>
<keyword evidence="4 7" id="KW-0863">Zinc-finger</keyword>
<dbReference type="Gene3D" id="3.30.160.60">
    <property type="entry name" value="Classic Zinc Finger"/>
    <property type="match status" value="4"/>
</dbReference>
<dbReference type="PROSITE" id="PS00028">
    <property type="entry name" value="ZINC_FINGER_C2H2_1"/>
    <property type="match status" value="4"/>
</dbReference>
<protein>
    <recommendedName>
        <fullName evidence="8">C2H2-type domain-containing protein</fullName>
    </recommendedName>
</protein>
<keyword evidence="2" id="KW-0479">Metal-binding</keyword>
<dbReference type="GO" id="GO:0045944">
    <property type="term" value="P:positive regulation of transcription by RNA polymerase II"/>
    <property type="evidence" value="ECO:0007669"/>
    <property type="project" value="UniProtKB-ARBA"/>
</dbReference>
<feature type="domain" description="C2H2-type" evidence="8">
    <location>
        <begin position="17"/>
        <end position="44"/>
    </location>
</feature>
<evidence type="ECO:0000256" key="7">
    <source>
        <dbReference type="PROSITE-ProRule" id="PRU00042"/>
    </source>
</evidence>
<organism evidence="9 10">
    <name type="scientific">Rhizopus oryzae</name>
    <name type="common">Mucormycosis agent</name>
    <name type="synonym">Rhizopus arrhizus var. delemar</name>
    <dbReference type="NCBI Taxonomy" id="64495"/>
    <lineage>
        <taxon>Eukaryota</taxon>
        <taxon>Fungi</taxon>
        <taxon>Fungi incertae sedis</taxon>
        <taxon>Mucoromycota</taxon>
        <taxon>Mucoromycotina</taxon>
        <taxon>Mucoromycetes</taxon>
        <taxon>Mucorales</taxon>
        <taxon>Mucorineae</taxon>
        <taxon>Rhizopodaceae</taxon>
        <taxon>Rhizopus</taxon>
    </lineage>
</organism>
<dbReference type="Proteomes" id="UP000717996">
    <property type="component" value="Unassembled WGS sequence"/>
</dbReference>
<evidence type="ECO:0000256" key="2">
    <source>
        <dbReference type="ARBA" id="ARBA00022723"/>
    </source>
</evidence>
<dbReference type="GO" id="GO:0008270">
    <property type="term" value="F:zinc ion binding"/>
    <property type="evidence" value="ECO:0007669"/>
    <property type="project" value="UniProtKB-KW"/>
</dbReference>
<reference evidence="9" key="1">
    <citation type="journal article" date="2020" name="Microb. Genom.">
        <title>Genetic diversity of clinical and environmental Mucorales isolates obtained from an investigation of mucormycosis cases among solid organ transplant recipients.</title>
        <authorList>
            <person name="Nguyen M.H."/>
            <person name="Kaul D."/>
            <person name="Muto C."/>
            <person name="Cheng S.J."/>
            <person name="Richter R.A."/>
            <person name="Bruno V.M."/>
            <person name="Liu G."/>
            <person name="Beyhan S."/>
            <person name="Sundermann A.J."/>
            <person name="Mounaud S."/>
            <person name="Pasculle A.W."/>
            <person name="Nierman W.C."/>
            <person name="Driscoll E."/>
            <person name="Cumbie R."/>
            <person name="Clancy C.J."/>
            <person name="Dupont C.L."/>
        </authorList>
    </citation>
    <scope>NUCLEOTIDE SEQUENCE</scope>
    <source>
        <strain evidence="9">GL16</strain>
    </source>
</reference>
<feature type="domain" description="C2H2-type" evidence="8">
    <location>
        <begin position="45"/>
        <end position="74"/>
    </location>
</feature>
<dbReference type="PANTHER" id="PTHR19818">
    <property type="entry name" value="ZINC FINGER PROTEIN ZIC AND GLI"/>
    <property type="match status" value="1"/>
</dbReference>
<keyword evidence="5" id="KW-0862">Zinc</keyword>
<evidence type="ECO:0000256" key="3">
    <source>
        <dbReference type="ARBA" id="ARBA00022737"/>
    </source>
</evidence>
<gene>
    <name evidence="9" type="ORF">G6F51_003462</name>
</gene>
<keyword evidence="3" id="KW-0677">Repeat</keyword>
<name>A0A9P6YHL9_RHIOR</name>
<comment type="subcellular location">
    <subcellularLocation>
        <location evidence="1">Nucleus</location>
    </subcellularLocation>
</comment>
<evidence type="ECO:0000256" key="6">
    <source>
        <dbReference type="ARBA" id="ARBA00023242"/>
    </source>
</evidence>
<comment type="caution">
    <text evidence="9">The sequence shown here is derived from an EMBL/GenBank/DDBJ whole genome shotgun (WGS) entry which is preliminary data.</text>
</comment>
<dbReference type="OrthoDB" id="2241020at2759"/>
<proteinExistence type="predicted"/>
<dbReference type="InterPro" id="IPR050329">
    <property type="entry name" value="GLI_C2H2-zinc-finger"/>
</dbReference>
<dbReference type="EMBL" id="JAANIT010000342">
    <property type="protein sequence ID" value="KAG1548773.1"/>
    <property type="molecule type" value="Genomic_DNA"/>
</dbReference>
<dbReference type="AlphaFoldDB" id="A0A9P6YHL9"/>
<dbReference type="Pfam" id="PF00096">
    <property type="entry name" value="zf-C2H2"/>
    <property type="match status" value="4"/>
</dbReference>
<dbReference type="InterPro" id="IPR013087">
    <property type="entry name" value="Znf_C2H2_type"/>
</dbReference>
<dbReference type="GO" id="GO:0000978">
    <property type="term" value="F:RNA polymerase II cis-regulatory region sequence-specific DNA binding"/>
    <property type="evidence" value="ECO:0007669"/>
    <property type="project" value="TreeGrafter"/>
</dbReference>
<dbReference type="FunFam" id="3.30.160.60:FF:000688">
    <property type="entry name" value="zinc finger protein 197 isoform X1"/>
    <property type="match status" value="1"/>
</dbReference>
<evidence type="ECO:0000259" key="8">
    <source>
        <dbReference type="PROSITE" id="PS50157"/>
    </source>
</evidence>
<evidence type="ECO:0000313" key="9">
    <source>
        <dbReference type="EMBL" id="KAG1548773.1"/>
    </source>
</evidence>
<evidence type="ECO:0000256" key="1">
    <source>
        <dbReference type="ARBA" id="ARBA00004123"/>
    </source>
</evidence>
<keyword evidence="6" id="KW-0539">Nucleus</keyword>
<feature type="domain" description="C2H2-type" evidence="8">
    <location>
        <begin position="75"/>
        <end position="104"/>
    </location>
</feature>
<dbReference type="SUPFAM" id="SSF57667">
    <property type="entry name" value="beta-beta-alpha zinc fingers"/>
    <property type="match status" value="2"/>
</dbReference>
<dbReference type="PROSITE" id="PS50157">
    <property type="entry name" value="ZINC_FINGER_C2H2_2"/>
    <property type="match status" value="4"/>
</dbReference>
<dbReference type="GO" id="GO:0005634">
    <property type="term" value="C:nucleus"/>
    <property type="evidence" value="ECO:0007669"/>
    <property type="project" value="UniProtKB-SubCell"/>
</dbReference>
<sequence>MDILELIHIESYQVKPYGCSQCQKSFGRRSDLTRHYRIHTNDRPFACHIIGCEKSFVQRSGLTIHLRTHSGERPHICDFKDCKKTFADTSSLARHRRIHTGKRHYSCHHCPKSFIHKTVLITHQRLTHRISTPCLRWRPFNVLNNNNSLEQLDNGTCYSRVIELAKNIRKKLDRIKKQKSVLLLSPPPKYPLPPLPEPSMLPIQHVKKKANGLKGFLTKTYRLGSILLTNQLVSKKNTCFYFGRLQNKPIEVLKLYITTALMHDHLTSRFGFTFSCQRISRRQKTKDGKALGSIADSRIQSALLVWFSTVDLPPIQCASHLLCNGFKLYVVY</sequence>
<evidence type="ECO:0000256" key="4">
    <source>
        <dbReference type="ARBA" id="ARBA00022771"/>
    </source>
</evidence>
<dbReference type="FunFam" id="3.30.160.60:FF:002343">
    <property type="entry name" value="Zinc finger protein 33A"/>
    <property type="match status" value="1"/>
</dbReference>
<dbReference type="FunFam" id="3.30.160.60:FF:000139">
    <property type="entry name" value="zinc finger protein 1 homolog"/>
    <property type="match status" value="1"/>
</dbReference>
<dbReference type="InterPro" id="IPR036236">
    <property type="entry name" value="Znf_C2H2_sf"/>
</dbReference>
<dbReference type="FunFam" id="3.30.160.60:FF:000125">
    <property type="entry name" value="Putative zinc finger protein 143"/>
    <property type="match status" value="1"/>
</dbReference>
<evidence type="ECO:0000313" key="10">
    <source>
        <dbReference type="Proteomes" id="UP000717996"/>
    </source>
</evidence>
<evidence type="ECO:0000256" key="5">
    <source>
        <dbReference type="ARBA" id="ARBA00022833"/>
    </source>
</evidence>